<accession>A0ABQ6N598</accession>
<evidence type="ECO:0000259" key="6">
    <source>
        <dbReference type="PROSITE" id="PS50016"/>
    </source>
</evidence>
<dbReference type="EMBL" id="BRYB01000904">
    <property type="protein sequence ID" value="GMI40045.1"/>
    <property type="molecule type" value="Genomic_DNA"/>
</dbReference>
<dbReference type="Pfam" id="PF13831">
    <property type="entry name" value="PHD_2"/>
    <property type="match status" value="1"/>
</dbReference>
<feature type="region of interest" description="Disordered" evidence="5">
    <location>
        <begin position="32"/>
        <end position="58"/>
    </location>
</feature>
<evidence type="ECO:0000256" key="2">
    <source>
        <dbReference type="ARBA" id="ARBA00022771"/>
    </source>
</evidence>
<reference evidence="8 9" key="1">
    <citation type="journal article" date="2023" name="Commun. Biol.">
        <title>Genome analysis of Parmales, the sister group of diatoms, reveals the evolutionary specialization of diatoms from phago-mixotrophs to photoautotrophs.</title>
        <authorList>
            <person name="Ban H."/>
            <person name="Sato S."/>
            <person name="Yoshikawa S."/>
            <person name="Yamada K."/>
            <person name="Nakamura Y."/>
            <person name="Ichinomiya M."/>
            <person name="Sato N."/>
            <person name="Blanc-Mathieu R."/>
            <person name="Endo H."/>
            <person name="Kuwata A."/>
            <person name="Ogata H."/>
        </authorList>
    </citation>
    <scope>NUCLEOTIDE SEQUENCE [LARGE SCALE GENOMIC DNA]</scope>
</reference>
<evidence type="ECO:0008006" key="10">
    <source>
        <dbReference type="Google" id="ProtNLM"/>
    </source>
</evidence>
<dbReference type="SUPFAM" id="SSF57903">
    <property type="entry name" value="FYVE/PHD zinc finger"/>
    <property type="match status" value="1"/>
</dbReference>
<proteinExistence type="predicted"/>
<dbReference type="PANTHER" id="PTHR13793">
    <property type="entry name" value="PHD FINGER PROTEINS"/>
    <property type="match status" value="1"/>
</dbReference>
<evidence type="ECO:0000256" key="4">
    <source>
        <dbReference type="PROSITE-ProRule" id="PRU00146"/>
    </source>
</evidence>
<dbReference type="InterPro" id="IPR050701">
    <property type="entry name" value="Histone_Mod_Regulator"/>
</dbReference>
<dbReference type="Proteomes" id="UP001165060">
    <property type="component" value="Unassembled WGS sequence"/>
</dbReference>
<feature type="non-terminal residue" evidence="8">
    <location>
        <position position="1"/>
    </location>
</feature>
<organism evidence="8 9">
    <name type="scientific">Tetraparma gracilis</name>
    <dbReference type="NCBI Taxonomy" id="2962635"/>
    <lineage>
        <taxon>Eukaryota</taxon>
        <taxon>Sar</taxon>
        <taxon>Stramenopiles</taxon>
        <taxon>Ochrophyta</taxon>
        <taxon>Bolidophyceae</taxon>
        <taxon>Parmales</taxon>
        <taxon>Triparmaceae</taxon>
        <taxon>Tetraparma</taxon>
    </lineage>
</organism>
<dbReference type="InterPro" id="IPR013083">
    <property type="entry name" value="Znf_RING/FYVE/PHD"/>
</dbReference>
<comment type="caution">
    <text evidence="8">The sequence shown here is derived from an EMBL/GenBank/DDBJ whole genome shotgun (WGS) entry which is preliminary data.</text>
</comment>
<dbReference type="Gene3D" id="3.30.40.10">
    <property type="entry name" value="Zinc/RING finger domain, C3HC4 (zinc finger)"/>
    <property type="match status" value="2"/>
</dbReference>
<name>A0ABQ6N598_9STRA</name>
<dbReference type="PANTHER" id="PTHR13793:SF107">
    <property type="entry name" value="BROMODOMAIN-CONTAINING PROTEIN HOMOLOG"/>
    <property type="match status" value="1"/>
</dbReference>
<dbReference type="PROSITE" id="PS51805">
    <property type="entry name" value="EPHD"/>
    <property type="match status" value="1"/>
</dbReference>
<evidence type="ECO:0000313" key="9">
    <source>
        <dbReference type="Proteomes" id="UP001165060"/>
    </source>
</evidence>
<feature type="domain" description="PHD-type" evidence="7">
    <location>
        <begin position="309"/>
        <end position="393"/>
    </location>
</feature>
<evidence type="ECO:0000256" key="1">
    <source>
        <dbReference type="ARBA" id="ARBA00022723"/>
    </source>
</evidence>
<evidence type="ECO:0000256" key="5">
    <source>
        <dbReference type="SAM" id="MobiDB-lite"/>
    </source>
</evidence>
<dbReference type="PROSITE" id="PS50016">
    <property type="entry name" value="ZF_PHD_2"/>
    <property type="match status" value="1"/>
</dbReference>
<dbReference type="InterPro" id="IPR001965">
    <property type="entry name" value="Znf_PHD"/>
</dbReference>
<feature type="region of interest" description="Disordered" evidence="5">
    <location>
        <begin position="105"/>
        <end position="127"/>
    </location>
</feature>
<evidence type="ECO:0000313" key="8">
    <source>
        <dbReference type="EMBL" id="GMI40045.1"/>
    </source>
</evidence>
<dbReference type="SMART" id="SM00249">
    <property type="entry name" value="PHD"/>
    <property type="match status" value="1"/>
</dbReference>
<dbReference type="Pfam" id="PF13832">
    <property type="entry name" value="zf-HC5HC2H_2"/>
    <property type="match status" value="1"/>
</dbReference>
<feature type="domain" description="PHD-type" evidence="6">
    <location>
        <begin position="245"/>
        <end position="295"/>
    </location>
</feature>
<keyword evidence="9" id="KW-1185">Reference proteome</keyword>
<dbReference type="InterPro" id="IPR019787">
    <property type="entry name" value="Znf_PHD-finger"/>
</dbReference>
<protein>
    <recommendedName>
        <fullName evidence="10">PHD-type domain-containing protein</fullName>
    </recommendedName>
</protein>
<evidence type="ECO:0000259" key="7">
    <source>
        <dbReference type="PROSITE" id="PS51805"/>
    </source>
</evidence>
<gene>
    <name evidence="8" type="ORF">TeGR_g3445</name>
</gene>
<evidence type="ECO:0000256" key="3">
    <source>
        <dbReference type="ARBA" id="ARBA00022833"/>
    </source>
</evidence>
<dbReference type="CDD" id="cd15492">
    <property type="entry name" value="PHD_BRPF_JADE_like"/>
    <property type="match status" value="1"/>
</dbReference>
<dbReference type="InterPro" id="IPR034732">
    <property type="entry name" value="EPHD"/>
</dbReference>
<feature type="compositionally biased region" description="Low complexity" evidence="5">
    <location>
        <begin position="105"/>
        <end position="125"/>
    </location>
</feature>
<feature type="region of interest" description="Disordered" evidence="5">
    <location>
        <begin position="1"/>
        <end position="20"/>
    </location>
</feature>
<keyword evidence="2 4" id="KW-0863">Zinc-finger</keyword>
<dbReference type="InterPro" id="IPR011011">
    <property type="entry name" value="Znf_FYVE_PHD"/>
</dbReference>
<keyword evidence="1" id="KW-0479">Metal-binding</keyword>
<sequence>YTIPELGQLPPPVAPSVKGRIGEGDSIRALVRLDGASRRGKPPGELTVEREQLSKRPKKATLRLHVPEAGGGLRVARMNERKNAWEAPAPVDVAGALAKARRAAATSSDDDAAAAFPSSSSSRTTGQKLSATMDVVHAFPLPGPDTTFASPLLCEPCAPEPAEETTIVHRLRRRQAELLELETALEAPLRRLLQESAAERDRFFDPAAVSAREADEDLLSRYTQMMADEQAAARKAAAQIDEDMNAFCVICYDGEVTKDNQILFCDSCDTPMHQWCYGIPNIPAGEYYCKSCIANGRDDGKHLNSGPPSVVCQLCPFRDGAFVKTEAYNKWVHVTCAKWHGMGYVKNAAGEDVIEDVTQLKNYFSSRASEMTCGLCHRARGAVLKCQTKNCCE</sequence>
<keyword evidence="3" id="KW-0862">Zinc</keyword>